<dbReference type="Proteomes" id="UP000036166">
    <property type="component" value="Unassembled WGS sequence"/>
</dbReference>
<dbReference type="CDD" id="cd13121">
    <property type="entry name" value="BF2867_like_C"/>
    <property type="match status" value="1"/>
</dbReference>
<accession>A0A0J6CGC7</accession>
<comment type="caution">
    <text evidence="2">The sequence shown here is derived from an EMBL/GenBank/DDBJ whole genome shotgun (WGS) entry which is preliminary data.</text>
</comment>
<feature type="signal peptide" evidence="1">
    <location>
        <begin position="1"/>
        <end position="19"/>
    </location>
</feature>
<protein>
    <recommendedName>
        <fullName evidence="4">Fimbrillin family protein</fullName>
    </recommendedName>
</protein>
<dbReference type="Pfam" id="PF13149">
    <property type="entry name" value="Mfa_like_1"/>
    <property type="match status" value="1"/>
</dbReference>
<reference evidence="2 3" key="1">
    <citation type="submission" date="2015-06" db="EMBL/GenBank/DDBJ databases">
        <title>Draft Genome Sequence of Parabacteroides goldsteinii with Putative Novel Metallo-Beta-Lactamases Isolated from a Blood Culture from a Human Patient.</title>
        <authorList>
            <person name="Krogh T.J."/>
            <person name="Agergaard C.N."/>
            <person name="Moller-Jensen J."/>
            <person name="Justesen U.S."/>
        </authorList>
    </citation>
    <scope>NUCLEOTIDE SEQUENCE [LARGE SCALE GENOMIC DNA]</scope>
    <source>
        <strain evidence="2 3">910340</strain>
    </source>
</reference>
<dbReference type="InterPro" id="IPR025049">
    <property type="entry name" value="Mfa-like_1"/>
</dbReference>
<dbReference type="PATRIC" id="fig|328812.4.peg.4675"/>
<dbReference type="CDD" id="cd13120">
    <property type="entry name" value="BF2867_like_N"/>
    <property type="match status" value="1"/>
</dbReference>
<evidence type="ECO:0000256" key="1">
    <source>
        <dbReference type="SAM" id="SignalP"/>
    </source>
</evidence>
<dbReference type="AlphaFoldDB" id="A0A0J6CGC7"/>
<organism evidence="2 3">
    <name type="scientific">Parabacteroides goldsteinii</name>
    <dbReference type="NCBI Taxonomy" id="328812"/>
    <lineage>
        <taxon>Bacteria</taxon>
        <taxon>Pseudomonadati</taxon>
        <taxon>Bacteroidota</taxon>
        <taxon>Bacteroidia</taxon>
        <taxon>Bacteroidales</taxon>
        <taxon>Tannerellaceae</taxon>
        <taxon>Parabacteroides</taxon>
    </lineage>
</organism>
<evidence type="ECO:0000313" key="2">
    <source>
        <dbReference type="EMBL" id="KMM32265.1"/>
    </source>
</evidence>
<sequence>MKQFIYTLSTVVFFLLANACTEATIFMGDGGNEGKGDMEEGVPLNVKNLGLSVEIESRSITTGGAVASPVNPNPLMQVGVSVTKANGSAYASGIRTQVFVYNAAAVSPGWELAEGEERLLLFSEKGTVYGYAPTEKSVSLSGTPKVPVMSGVKVLDKQKFYFSDTSDSVDASADIQWETDQDDYLYCKVPVEVDRWHPEVSLTMNHALAKVSFRVLEAEGGSEFAGSRVKKVVLKSNGGFKKSTSAKLNLATGELGGTMATVGELWFTADGDQRRVGTGVGAGEDDIRKVAIQAFGMVIPVADVPVTLELTLDNGSVFTMAPATGGDVSTFIANWLKGNNYIYNIQLSPQGISITNVEVAGWAEGGATDVPVE</sequence>
<gene>
    <name evidence="2" type="ORF">ACM15_18150</name>
</gene>
<proteinExistence type="predicted"/>
<feature type="chain" id="PRO_5005268966" description="Fimbrillin family protein" evidence="1">
    <location>
        <begin position="20"/>
        <end position="373"/>
    </location>
</feature>
<dbReference type="RefSeq" id="WP_048316647.1">
    <property type="nucleotide sequence ID" value="NZ_CAOXUN010000114.1"/>
</dbReference>
<keyword evidence="1" id="KW-0732">Signal</keyword>
<evidence type="ECO:0008006" key="4">
    <source>
        <dbReference type="Google" id="ProtNLM"/>
    </source>
</evidence>
<dbReference type="Gene3D" id="2.60.40.2630">
    <property type="match status" value="1"/>
</dbReference>
<evidence type="ECO:0000313" key="3">
    <source>
        <dbReference type="Proteomes" id="UP000036166"/>
    </source>
</evidence>
<dbReference type="EMBL" id="LFJV01000066">
    <property type="protein sequence ID" value="KMM32265.1"/>
    <property type="molecule type" value="Genomic_DNA"/>
</dbReference>
<name>A0A0J6CGC7_9BACT</name>